<accession>A0A6M3T9Q9</accession>
<reference evidence="1 2" key="1">
    <citation type="submission" date="2020-04" db="EMBL/GenBank/DDBJ databases">
        <authorList>
            <person name="Chase M.A."/>
            <person name="Coleman C.N."/>
            <person name="Cunha M.O."/>
            <person name="Daffner M."/>
            <person name="Deam C.J."/>
            <person name="Deloso L.J."/>
            <person name="Desomma A.M."/>
            <person name="Gallardo J."/>
            <person name="Horne M.E."/>
            <person name="Kanahan O.P."/>
            <person name="Lam V."/>
            <person name="Morgan R.T."/>
            <person name="Mustor E.M."/>
            <person name="Ricardo-Iglesias M."/>
            <person name="Sartorio C.J."/>
            <person name="Sciacchitano A.R."/>
            <person name="Tvenstrup A.W."/>
            <person name="Wood A.R."/>
            <person name="Pollenz R.S."/>
            <person name="Garlena R.A."/>
            <person name="Russell D.A."/>
            <person name="Pope W.H."/>
            <person name="Jacobs-Sera D."/>
            <person name="Hatfull G.F."/>
        </authorList>
    </citation>
    <scope>NUCLEOTIDE SEQUENCE [LARGE SCALE GENOMIC DNA]</scope>
</reference>
<organism evidence="1 2">
    <name type="scientific">Gordonia phage Secretariat</name>
    <dbReference type="NCBI Taxonomy" id="2725616"/>
    <lineage>
        <taxon>Viruses</taxon>
        <taxon>Duplodnaviria</taxon>
        <taxon>Heunggongvirae</taxon>
        <taxon>Uroviricota</taxon>
        <taxon>Caudoviricetes</taxon>
        <taxon>Deejayvirinae</taxon>
        <taxon>Secretariatvirus</taxon>
        <taxon>Secretariatvirus secretariat</taxon>
    </lineage>
</organism>
<dbReference type="RefSeq" id="YP_009859479.1">
    <property type="nucleotide sequence ID" value="NC_048876.1"/>
</dbReference>
<dbReference type="KEGG" id="vg:55630577"/>
<dbReference type="GeneID" id="55630577"/>
<dbReference type="Proteomes" id="UP000501526">
    <property type="component" value="Segment"/>
</dbReference>
<gene>
    <name evidence="1" type="primary">69</name>
    <name evidence="1" type="ORF">SEA_SECRETARIAT_69</name>
</gene>
<name>A0A6M3T9Q9_9CAUD</name>
<evidence type="ECO:0000313" key="1">
    <source>
        <dbReference type="EMBL" id="QJD49644.1"/>
    </source>
</evidence>
<sequence length="94" mass="11013">MLSHPKIPDGVTIFSDLPKKGEPYAIYIECVIDGGVYSYRRYTLEPEMGYGYHIDVNMMVLIEVVAIFASELRSLYQELERFDREVFEWARDLL</sequence>
<keyword evidence="2" id="KW-1185">Reference proteome</keyword>
<protein>
    <submittedName>
        <fullName evidence="1">Uncharacterized protein</fullName>
    </submittedName>
</protein>
<dbReference type="EMBL" id="MT310850">
    <property type="protein sequence ID" value="QJD49644.1"/>
    <property type="molecule type" value="Genomic_DNA"/>
</dbReference>
<proteinExistence type="predicted"/>
<evidence type="ECO:0000313" key="2">
    <source>
        <dbReference type="Proteomes" id="UP000501526"/>
    </source>
</evidence>